<proteinExistence type="predicted"/>
<name>A0A3N9UHP6_9BACI</name>
<keyword evidence="1" id="KW-0472">Membrane</keyword>
<accession>A0A3N9UHP6</accession>
<gene>
    <name evidence="2" type="ORF">EBB45_05775</name>
</gene>
<keyword evidence="3" id="KW-1185">Reference proteome</keyword>
<dbReference type="OrthoDB" id="2735819at2"/>
<reference evidence="2 3" key="1">
    <citation type="journal article" date="2013" name="J. Microbiol.">
        <title>Lysinibacillus chungkukjangi sp. nov., isolated from Chungkukjang, Korean fermented soybean food.</title>
        <authorList>
            <person name="Kim S.J."/>
            <person name="Jang Y.H."/>
            <person name="Hamada M."/>
            <person name="Ahn J.H."/>
            <person name="Weon H.Y."/>
            <person name="Suzuki K."/>
            <person name="Whang K.S."/>
            <person name="Kwon S.W."/>
        </authorList>
    </citation>
    <scope>NUCLEOTIDE SEQUENCE [LARGE SCALE GENOMIC DNA]</scope>
    <source>
        <strain evidence="2 3">MCCC 1A12701</strain>
    </source>
</reference>
<dbReference type="EMBL" id="RRCT01000003">
    <property type="protein sequence ID" value="RQW75643.1"/>
    <property type="molecule type" value="Genomic_DNA"/>
</dbReference>
<keyword evidence="1" id="KW-0812">Transmembrane</keyword>
<evidence type="ECO:0008006" key="4">
    <source>
        <dbReference type="Google" id="ProtNLM"/>
    </source>
</evidence>
<evidence type="ECO:0000256" key="1">
    <source>
        <dbReference type="SAM" id="Phobius"/>
    </source>
</evidence>
<feature type="transmembrane region" description="Helical" evidence="1">
    <location>
        <begin position="158"/>
        <end position="178"/>
    </location>
</feature>
<evidence type="ECO:0000313" key="3">
    <source>
        <dbReference type="Proteomes" id="UP000274033"/>
    </source>
</evidence>
<comment type="caution">
    <text evidence="2">The sequence shown here is derived from an EMBL/GenBank/DDBJ whole genome shotgun (WGS) entry which is preliminary data.</text>
</comment>
<dbReference type="RefSeq" id="WP_124763548.1">
    <property type="nucleotide sequence ID" value="NZ_JAFBDY010000015.1"/>
</dbReference>
<feature type="transmembrane region" description="Helical" evidence="1">
    <location>
        <begin position="12"/>
        <end position="36"/>
    </location>
</feature>
<sequence length="193" mass="22431">MSRYPTKVATSFFVVVFISELFLIFYLYKITINLVIEEEYSRLLEYGANHRDVLVENYSPQTIRHIVLMEEEKDRDIIITDQTGEIIRSSENIKLLENNLPLVKDIKEEKDQMLITDWKTSPYIVSVHPYEVDESISGYVAMFLGTSSIHQMVKMVNTYFAIAGASSLIILLMMYIVSLKLLTRFAKREDVNE</sequence>
<dbReference type="Proteomes" id="UP000274033">
    <property type="component" value="Unassembled WGS sequence"/>
</dbReference>
<protein>
    <recommendedName>
        <fullName evidence="4">PhoR single Cache-like domain-containing protein</fullName>
    </recommendedName>
</protein>
<evidence type="ECO:0000313" key="2">
    <source>
        <dbReference type="EMBL" id="RQW75643.1"/>
    </source>
</evidence>
<keyword evidence="1" id="KW-1133">Transmembrane helix</keyword>
<dbReference type="AlphaFoldDB" id="A0A3N9UHP6"/>
<organism evidence="2 3">
    <name type="scientific">Lysinibacillus composti</name>
    <dbReference type="NCBI Taxonomy" id="720633"/>
    <lineage>
        <taxon>Bacteria</taxon>
        <taxon>Bacillati</taxon>
        <taxon>Bacillota</taxon>
        <taxon>Bacilli</taxon>
        <taxon>Bacillales</taxon>
        <taxon>Bacillaceae</taxon>
        <taxon>Lysinibacillus</taxon>
    </lineage>
</organism>